<evidence type="ECO:0000313" key="6">
    <source>
        <dbReference type="Proteomes" id="UP000308014"/>
    </source>
</evidence>
<feature type="domain" description="Xylanolytic transcriptional activator regulatory" evidence="4">
    <location>
        <begin position="240"/>
        <end position="315"/>
    </location>
</feature>
<accession>A0A4S8W0D7</accession>
<feature type="region of interest" description="Disordered" evidence="3">
    <location>
        <begin position="1"/>
        <end position="25"/>
    </location>
</feature>
<comment type="caution">
    <text evidence="5">The sequence shown here is derived from an EMBL/GenBank/DDBJ whole genome shotgun (WGS) entry which is preliminary data.</text>
</comment>
<dbReference type="InterPro" id="IPR007219">
    <property type="entry name" value="XnlR_reg_dom"/>
</dbReference>
<gene>
    <name evidence="5" type="ORF">D6D24_03444</name>
</gene>
<dbReference type="PANTHER" id="PTHR31001:SF85">
    <property type="entry name" value="ZN(II)2CYS6 TRANSCRIPTION FACTOR (EUROFUNG)"/>
    <property type="match status" value="1"/>
</dbReference>
<dbReference type="InterPro" id="IPR050613">
    <property type="entry name" value="Sec_Metabolite_Reg"/>
</dbReference>
<dbReference type="GO" id="GO:0006351">
    <property type="term" value="P:DNA-templated transcription"/>
    <property type="evidence" value="ECO:0007669"/>
    <property type="project" value="InterPro"/>
</dbReference>
<dbReference type="GO" id="GO:0008270">
    <property type="term" value="F:zinc ion binding"/>
    <property type="evidence" value="ECO:0007669"/>
    <property type="project" value="InterPro"/>
</dbReference>
<evidence type="ECO:0000313" key="5">
    <source>
        <dbReference type="EMBL" id="THW18307.1"/>
    </source>
</evidence>
<comment type="subcellular location">
    <subcellularLocation>
        <location evidence="1">Nucleus</location>
    </subcellularLocation>
</comment>
<evidence type="ECO:0000256" key="1">
    <source>
        <dbReference type="ARBA" id="ARBA00004123"/>
    </source>
</evidence>
<dbReference type="SMART" id="SM00906">
    <property type="entry name" value="Fungal_trans"/>
    <property type="match status" value="1"/>
</dbReference>
<evidence type="ECO:0000259" key="4">
    <source>
        <dbReference type="SMART" id="SM00906"/>
    </source>
</evidence>
<dbReference type="GO" id="GO:0005634">
    <property type="term" value="C:nucleus"/>
    <property type="evidence" value="ECO:0007669"/>
    <property type="project" value="UniProtKB-SubCell"/>
</dbReference>
<dbReference type="PANTHER" id="PTHR31001">
    <property type="entry name" value="UNCHARACTERIZED TRANSCRIPTIONAL REGULATORY PROTEIN"/>
    <property type="match status" value="1"/>
</dbReference>
<evidence type="ECO:0000256" key="2">
    <source>
        <dbReference type="ARBA" id="ARBA00023242"/>
    </source>
</evidence>
<feature type="compositionally biased region" description="Basic residues" evidence="3">
    <location>
        <begin position="1"/>
        <end position="10"/>
    </location>
</feature>
<proteinExistence type="predicted"/>
<dbReference type="GO" id="GO:0003677">
    <property type="term" value="F:DNA binding"/>
    <property type="evidence" value="ECO:0007669"/>
    <property type="project" value="InterPro"/>
</dbReference>
<dbReference type="CDD" id="cd12148">
    <property type="entry name" value="fungal_TF_MHR"/>
    <property type="match status" value="1"/>
</dbReference>
<name>A0A4S8W0D7_AURPU</name>
<reference evidence="5 6" key="1">
    <citation type="submission" date="2018-10" db="EMBL/GenBank/DDBJ databases">
        <title>Fifty Aureobasidium pullulans genomes reveal a recombining polyextremotolerant generalist.</title>
        <authorList>
            <person name="Gostincar C."/>
            <person name="Turk M."/>
            <person name="Zajc J."/>
            <person name="Gunde-Cimerman N."/>
        </authorList>
    </citation>
    <scope>NUCLEOTIDE SEQUENCE [LARGE SCALE GENOMIC DNA]</scope>
    <source>
        <strain evidence="5 6">EXF-11318</strain>
    </source>
</reference>
<protein>
    <recommendedName>
        <fullName evidence="4">Xylanolytic transcriptional activator regulatory domain-containing protein</fullName>
    </recommendedName>
</protein>
<dbReference type="EMBL" id="QZAJ01000088">
    <property type="protein sequence ID" value="THW18307.1"/>
    <property type="molecule type" value="Genomic_DNA"/>
</dbReference>
<dbReference type="Proteomes" id="UP000308014">
    <property type="component" value="Unassembled WGS sequence"/>
</dbReference>
<dbReference type="Pfam" id="PF04082">
    <property type="entry name" value="Fungal_trans"/>
    <property type="match status" value="1"/>
</dbReference>
<dbReference type="AlphaFoldDB" id="A0A4S8W0D7"/>
<keyword evidence="2" id="KW-0539">Nucleus</keyword>
<organism evidence="5 6">
    <name type="scientific">Aureobasidium pullulans</name>
    <name type="common">Black yeast</name>
    <name type="synonym">Pullularia pullulans</name>
    <dbReference type="NCBI Taxonomy" id="5580"/>
    <lineage>
        <taxon>Eukaryota</taxon>
        <taxon>Fungi</taxon>
        <taxon>Dikarya</taxon>
        <taxon>Ascomycota</taxon>
        <taxon>Pezizomycotina</taxon>
        <taxon>Dothideomycetes</taxon>
        <taxon>Dothideomycetidae</taxon>
        <taxon>Dothideales</taxon>
        <taxon>Saccotheciaceae</taxon>
        <taxon>Aureobasidium</taxon>
    </lineage>
</organism>
<sequence length="630" mass="72358">MSDRAAKRRRVSEPDSSPSPQRIIKIDGSSPTELLAILANTDESVTSEPASDLNVADGNNDTIAQSVNVNDIILDESTTPVETAAPALPPPSGFASDYTATLIVASFPSSVKMSSLLPSLPHRELLLKAFLEHVHPVTKIAQRLVVERLFRAPPYYLDVNPLLAPMLFSYLLVAISSIRHFSDFESQYGASWGTLLMKYEEATRTALARADFMRSDNIRILEALVFYLLGVRRRYPPEAIWPLTNIAVRFGQRLDLHKDGSTLNIPPVESEMRRRLWWQIILIDTQAGQLCGQDLLMSSLLSDFDTEEPRNIDDDDLVPESLGTPVEREHLGEMTFCQMQYHFANFLRDKHTGRKLFDSDRSLASKLMIVSIYKTECDDRYPTATLDSDPLYLLAFVNACNAQYRLDHIINHESIRKGGEDNEFTKKQRECVWSASQHRIHTYINTYDITDKYMWYVDNHLPLDALIFSLFESTQFPRQNANMHKEWHNIDQLLTGNPDLMTHPRNPFFKEILKLADLAWKQRERELNRQQEVLARRFRPMFLQPLQISMADIWSQGDTEDADTLAERVRDSAMTATAAEDNRLRIEATRQEEKIEAGAAQSWHYWDELLCKNRLVPFLHQQMITFTPWI</sequence>
<evidence type="ECO:0000256" key="3">
    <source>
        <dbReference type="SAM" id="MobiDB-lite"/>
    </source>
</evidence>